<dbReference type="PANTHER" id="PTHR35605">
    <property type="entry name" value="ECP2 EFFECTOR PROTEIN DOMAIN-CONTAINING PROTEIN-RELATED"/>
    <property type="match status" value="1"/>
</dbReference>
<gene>
    <name evidence="2" type="ORF">B0H66DRAFT_616987</name>
</gene>
<dbReference type="Proteomes" id="UP001283341">
    <property type="component" value="Unassembled WGS sequence"/>
</dbReference>
<sequence>MRVSTLVLVTSAAIRSAVGAAVGGNAVDPINGYEMVDMSWAIEVAPGRVEILNGTVQEVVAQATEINPGFLTDELLAFPPAFPPAPAPAPAGKRRLLQRRTVKSCNSESRYADGFAIIEGVNYLRRVPGKPTLGPGPGECARVSCSKDSAIYWCNNSTDVKTVTWEAVANSAKYITDVCPWYGPDHPSFVSGQNSEDGKWNTVVRGDTC</sequence>
<keyword evidence="1" id="KW-0732">Signal</keyword>
<feature type="signal peptide" evidence="1">
    <location>
        <begin position="1"/>
        <end position="19"/>
    </location>
</feature>
<organism evidence="2 3">
    <name type="scientific">Apodospora peruviana</name>
    <dbReference type="NCBI Taxonomy" id="516989"/>
    <lineage>
        <taxon>Eukaryota</taxon>
        <taxon>Fungi</taxon>
        <taxon>Dikarya</taxon>
        <taxon>Ascomycota</taxon>
        <taxon>Pezizomycotina</taxon>
        <taxon>Sordariomycetes</taxon>
        <taxon>Sordariomycetidae</taxon>
        <taxon>Sordariales</taxon>
        <taxon>Lasiosphaeriaceae</taxon>
        <taxon>Apodospora</taxon>
    </lineage>
</organism>
<evidence type="ECO:0000313" key="3">
    <source>
        <dbReference type="Proteomes" id="UP001283341"/>
    </source>
</evidence>
<dbReference type="EMBL" id="JAUEDM010000002">
    <property type="protein sequence ID" value="KAK3326142.1"/>
    <property type="molecule type" value="Genomic_DNA"/>
</dbReference>
<keyword evidence="3" id="KW-1185">Reference proteome</keyword>
<comment type="caution">
    <text evidence="2">The sequence shown here is derived from an EMBL/GenBank/DDBJ whole genome shotgun (WGS) entry which is preliminary data.</text>
</comment>
<evidence type="ECO:0000256" key="1">
    <source>
        <dbReference type="SAM" id="SignalP"/>
    </source>
</evidence>
<dbReference type="AlphaFoldDB" id="A0AAE0IJW4"/>
<reference evidence="2" key="2">
    <citation type="submission" date="2023-06" db="EMBL/GenBank/DDBJ databases">
        <authorList>
            <consortium name="Lawrence Berkeley National Laboratory"/>
            <person name="Haridas S."/>
            <person name="Hensen N."/>
            <person name="Bonometti L."/>
            <person name="Westerberg I."/>
            <person name="Brannstrom I.O."/>
            <person name="Guillou S."/>
            <person name="Cros-Aarteil S."/>
            <person name="Calhoun S."/>
            <person name="Kuo A."/>
            <person name="Mondo S."/>
            <person name="Pangilinan J."/>
            <person name="Riley R."/>
            <person name="Labutti K."/>
            <person name="Andreopoulos B."/>
            <person name="Lipzen A."/>
            <person name="Chen C."/>
            <person name="Yanf M."/>
            <person name="Daum C."/>
            <person name="Ng V."/>
            <person name="Clum A."/>
            <person name="Steindorff A."/>
            <person name="Ohm R."/>
            <person name="Martin F."/>
            <person name="Silar P."/>
            <person name="Natvig D."/>
            <person name="Lalanne C."/>
            <person name="Gautier V."/>
            <person name="Ament-Velasquez S.L."/>
            <person name="Kruys A."/>
            <person name="Hutchinson M.I."/>
            <person name="Powell A.J."/>
            <person name="Barry K."/>
            <person name="Miller A.N."/>
            <person name="Grigoriev I.V."/>
            <person name="Debuchy R."/>
            <person name="Gladieux P."/>
            <person name="Thoren M.H."/>
            <person name="Johannesson H."/>
        </authorList>
    </citation>
    <scope>NUCLEOTIDE SEQUENCE</scope>
    <source>
        <strain evidence="2">CBS 118394</strain>
    </source>
</reference>
<evidence type="ECO:0000313" key="2">
    <source>
        <dbReference type="EMBL" id="KAK3326142.1"/>
    </source>
</evidence>
<protein>
    <submittedName>
        <fullName evidence="2">Uncharacterized protein</fullName>
    </submittedName>
</protein>
<feature type="chain" id="PRO_5042287794" evidence="1">
    <location>
        <begin position="20"/>
        <end position="209"/>
    </location>
</feature>
<proteinExistence type="predicted"/>
<dbReference type="PANTHER" id="PTHR35605:SF1">
    <property type="entry name" value="ECP2 EFFECTOR PROTEIN DOMAIN-CONTAINING PROTEIN-RELATED"/>
    <property type="match status" value="1"/>
</dbReference>
<reference evidence="2" key="1">
    <citation type="journal article" date="2023" name="Mol. Phylogenet. Evol.">
        <title>Genome-scale phylogeny and comparative genomics of the fungal order Sordariales.</title>
        <authorList>
            <person name="Hensen N."/>
            <person name="Bonometti L."/>
            <person name="Westerberg I."/>
            <person name="Brannstrom I.O."/>
            <person name="Guillou S."/>
            <person name="Cros-Aarteil S."/>
            <person name="Calhoun S."/>
            <person name="Haridas S."/>
            <person name="Kuo A."/>
            <person name="Mondo S."/>
            <person name="Pangilinan J."/>
            <person name="Riley R."/>
            <person name="LaButti K."/>
            <person name="Andreopoulos B."/>
            <person name="Lipzen A."/>
            <person name="Chen C."/>
            <person name="Yan M."/>
            <person name="Daum C."/>
            <person name="Ng V."/>
            <person name="Clum A."/>
            <person name="Steindorff A."/>
            <person name="Ohm R.A."/>
            <person name="Martin F."/>
            <person name="Silar P."/>
            <person name="Natvig D.O."/>
            <person name="Lalanne C."/>
            <person name="Gautier V."/>
            <person name="Ament-Velasquez S.L."/>
            <person name="Kruys A."/>
            <person name="Hutchinson M.I."/>
            <person name="Powell A.J."/>
            <person name="Barry K."/>
            <person name="Miller A.N."/>
            <person name="Grigoriev I.V."/>
            <person name="Debuchy R."/>
            <person name="Gladieux P."/>
            <person name="Hiltunen Thoren M."/>
            <person name="Johannesson H."/>
        </authorList>
    </citation>
    <scope>NUCLEOTIDE SEQUENCE</scope>
    <source>
        <strain evidence="2">CBS 118394</strain>
    </source>
</reference>
<name>A0AAE0IJW4_9PEZI</name>
<accession>A0AAE0IJW4</accession>